<dbReference type="Pfam" id="PF01370">
    <property type="entry name" value="Epimerase"/>
    <property type="match status" value="1"/>
</dbReference>
<reference evidence="2 3" key="1">
    <citation type="submission" date="2018-01" db="EMBL/GenBank/DDBJ databases">
        <title>The draft genome sequence of Halioglobus japonicus S1-36.</title>
        <authorList>
            <person name="Du Z.-J."/>
            <person name="Shi M.-J."/>
        </authorList>
    </citation>
    <scope>NUCLEOTIDE SEQUENCE [LARGE SCALE GENOMIC DNA]</scope>
    <source>
        <strain evidence="2 3">S1-36</strain>
    </source>
</reference>
<dbReference type="AlphaFoldDB" id="A0AAP8SPB0"/>
<dbReference type="Proteomes" id="UP000235162">
    <property type="component" value="Unassembled WGS sequence"/>
</dbReference>
<dbReference type="InterPro" id="IPR050177">
    <property type="entry name" value="Lipid_A_modif_metabolic_enz"/>
</dbReference>
<sequence>MPHSIVTRKCLVTGATGFVGRELCPALVAAGADVVAVSRTANPSAVGQMLAVDLAEQPLPEQALEDVATVIHLAGVAHQKADASLYTRLNLDATLALARSAQAAGVRHFIFVSSVKAMGPASDDHARSEADVTPTDDAYGHSKWRAEEGLRDLAREGDMAVTILRPALVYGAQPKGNLALLDRGISMGLPRPPEAGGRSMIGLPDLAVLLVKLVFHPPQGCHTWIVCDGQRYSSRTVYDALRARRGLGLARSWLPAWMWRSAASVLGVRDKLFGSEYYDNGALVAALGWAPTVSLAEVLGERD</sequence>
<gene>
    <name evidence="2" type="ORF">C0029_02675</name>
</gene>
<feature type="domain" description="NAD-dependent epimerase/dehydratase" evidence="1">
    <location>
        <begin position="11"/>
        <end position="175"/>
    </location>
</feature>
<dbReference type="PANTHER" id="PTHR43245">
    <property type="entry name" value="BIFUNCTIONAL POLYMYXIN RESISTANCE PROTEIN ARNA"/>
    <property type="match status" value="1"/>
</dbReference>
<proteinExistence type="predicted"/>
<dbReference type="SUPFAM" id="SSF51735">
    <property type="entry name" value="NAD(P)-binding Rossmann-fold domains"/>
    <property type="match status" value="1"/>
</dbReference>
<keyword evidence="3" id="KW-1185">Reference proteome</keyword>
<evidence type="ECO:0000313" key="2">
    <source>
        <dbReference type="EMBL" id="PLW87510.1"/>
    </source>
</evidence>
<dbReference type="PANTHER" id="PTHR43245:SF58">
    <property type="entry name" value="BLL5923 PROTEIN"/>
    <property type="match status" value="1"/>
</dbReference>
<accession>A0AAP8SPB0</accession>
<comment type="caution">
    <text evidence="2">The sequence shown here is derived from an EMBL/GenBank/DDBJ whole genome shotgun (WGS) entry which is preliminary data.</text>
</comment>
<evidence type="ECO:0000259" key="1">
    <source>
        <dbReference type="Pfam" id="PF01370"/>
    </source>
</evidence>
<dbReference type="InterPro" id="IPR036291">
    <property type="entry name" value="NAD(P)-bd_dom_sf"/>
</dbReference>
<protein>
    <recommendedName>
        <fullName evidence="1">NAD-dependent epimerase/dehydratase domain-containing protein</fullName>
    </recommendedName>
</protein>
<evidence type="ECO:0000313" key="3">
    <source>
        <dbReference type="Proteomes" id="UP000235162"/>
    </source>
</evidence>
<dbReference type="EMBL" id="PKUR01000001">
    <property type="protein sequence ID" value="PLW87510.1"/>
    <property type="molecule type" value="Genomic_DNA"/>
</dbReference>
<name>A0AAP8SPB0_9GAMM</name>
<dbReference type="Gene3D" id="3.40.50.720">
    <property type="entry name" value="NAD(P)-binding Rossmann-like Domain"/>
    <property type="match status" value="1"/>
</dbReference>
<dbReference type="InterPro" id="IPR001509">
    <property type="entry name" value="Epimerase_deHydtase"/>
</dbReference>
<organism evidence="2 3">
    <name type="scientific">Halioglobus japonicus</name>
    <dbReference type="NCBI Taxonomy" id="930805"/>
    <lineage>
        <taxon>Bacteria</taxon>
        <taxon>Pseudomonadati</taxon>
        <taxon>Pseudomonadota</taxon>
        <taxon>Gammaproteobacteria</taxon>
        <taxon>Cellvibrionales</taxon>
        <taxon>Halieaceae</taxon>
        <taxon>Halioglobus</taxon>
    </lineage>
</organism>